<keyword evidence="3" id="KW-0539">Nucleus</keyword>
<dbReference type="Proteomes" id="UP000194127">
    <property type="component" value="Unassembled WGS sequence"/>
</dbReference>
<feature type="compositionally biased region" description="Polar residues" evidence="4">
    <location>
        <begin position="146"/>
        <end position="165"/>
    </location>
</feature>
<feature type="region of interest" description="Disordered" evidence="4">
    <location>
        <begin position="577"/>
        <end position="615"/>
    </location>
</feature>
<evidence type="ECO:0000313" key="6">
    <source>
        <dbReference type="EMBL" id="OSX58303.1"/>
    </source>
</evidence>
<feature type="region of interest" description="Disordered" evidence="4">
    <location>
        <begin position="289"/>
        <end position="324"/>
    </location>
</feature>
<dbReference type="GO" id="GO:0003684">
    <property type="term" value="F:damaged DNA binding"/>
    <property type="evidence" value="ECO:0007669"/>
    <property type="project" value="TreeGrafter"/>
</dbReference>
<dbReference type="AlphaFoldDB" id="A0A1X6MQ99"/>
<evidence type="ECO:0000313" key="7">
    <source>
        <dbReference type="Proteomes" id="UP000194127"/>
    </source>
</evidence>
<dbReference type="RefSeq" id="XP_024335097.1">
    <property type="nucleotide sequence ID" value="XM_024482445.1"/>
</dbReference>
<feature type="region of interest" description="Disordered" evidence="4">
    <location>
        <begin position="632"/>
        <end position="665"/>
    </location>
</feature>
<organism evidence="6 7">
    <name type="scientific">Postia placenta MAD-698-R-SB12</name>
    <dbReference type="NCBI Taxonomy" id="670580"/>
    <lineage>
        <taxon>Eukaryota</taxon>
        <taxon>Fungi</taxon>
        <taxon>Dikarya</taxon>
        <taxon>Basidiomycota</taxon>
        <taxon>Agaricomycotina</taxon>
        <taxon>Agaricomycetes</taxon>
        <taxon>Polyporales</taxon>
        <taxon>Adustoporiaceae</taxon>
        <taxon>Rhodonia</taxon>
    </lineage>
</organism>
<evidence type="ECO:0000256" key="3">
    <source>
        <dbReference type="ARBA" id="ARBA00023242"/>
    </source>
</evidence>
<feature type="compositionally biased region" description="Low complexity" evidence="4">
    <location>
        <begin position="455"/>
        <end position="465"/>
    </location>
</feature>
<dbReference type="GO" id="GO:0010792">
    <property type="term" value="P:DNA double-strand break processing involved in repair via single-strand annealing"/>
    <property type="evidence" value="ECO:0007669"/>
    <property type="project" value="TreeGrafter"/>
</dbReference>
<dbReference type="PANTHER" id="PTHR15107:SF0">
    <property type="entry name" value="DNA ENDONUCLEASE ACTIVATOR CTP1 C-TERMINAL DOMAIN-CONTAINING PROTEIN"/>
    <property type="match status" value="1"/>
</dbReference>
<feature type="compositionally biased region" description="Basic residues" evidence="4">
    <location>
        <begin position="383"/>
        <end position="394"/>
    </location>
</feature>
<dbReference type="GeneID" id="36327394"/>
<evidence type="ECO:0000256" key="1">
    <source>
        <dbReference type="ARBA" id="ARBA00004123"/>
    </source>
</evidence>
<feature type="region of interest" description="Disordered" evidence="4">
    <location>
        <begin position="357"/>
        <end position="416"/>
    </location>
</feature>
<keyword evidence="2" id="KW-0227">DNA damage</keyword>
<feature type="compositionally biased region" description="Pro residues" evidence="4">
    <location>
        <begin position="193"/>
        <end position="202"/>
    </location>
</feature>
<dbReference type="EMBL" id="KZ110605">
    <property type="protein sequence ID" value="OSX58303.1"/>
    <property type="molecule type" value="Genomic_DNA"/>
</dbReference>
<evidence type="ECO:0000256" key="4">
    <source>
        <dbReference type="SAM" id="MobiDB-lite"/>
    </source>
</evidence>
<protein>
    <recommendedName>
        <fullName evidence="5">DNA endonuclease activator Ctp1 C-terminal domain-containing protein</fullName>
    </recommendedName>
</protein>
<proteinExistence type="predicted"/>
<gene>
    <name evidence="6" type="ORF">POSPLADRAFT_1071423</name>
</gene>
<sequence>MAESSGKKGPGPPSRQQIKELEEKVRRQKYASDDLRAEIFALSNRGNHLASQLGFADLDEAETAVEARPEVYHRAFIEKSASQIQSLELQVAKHIQLGAESREALGEASLEIEELQKENSKLREELTAAHHEKARLESTLREWESKSTPVSRLVPSSTGLPTPSATIKKRALNDVTPRNATVPRVRRAGELPPSSPGPPSSPLPQRATFPDSNDSLLLSGELRDLQRKYDALRKAKECDDAKYQADYTKWRNFKRWMFDEQEASLSSIMMDGKTPNWKRVLKMRKHYLKNGPEADTPGLGESSTRAQGDLASGTVTPPTNDRDVDASAFEDMVSPAKQQHSSLTARFLEARNSTIDSAAARRASPVETATERHLQSSPSKSCPSKRKSQKRKAVHPPSSETEEDSQAPAPVYGTQPGLRRIVVARADGGEQILVQPASPLARTTPEPLPARDLSARSSSTHSTPRSPKKRRTTPSSTPSTPRKDKENQDSPSKRKRRRQDYSAYKGRGRYAASTSTKPTTINALYEIDTEQNGGLKHQFNEVVRNKEQRKHMHAFDCECCREYYEAVGPLPARLQAPLWKSPQSTPSKRTARSGHKHLDAAASPSGKGKGKALSSEQLTSVDLDIDADEAEQEQAIAKHRQEISRHRQQWERPLTPPGYWEIGFPDTQETSAINEKAREMHERKRERVEVEASRGGRYRKR</sequence>
<evidence type="ECO:0000259" key="5">
    <source>
        <dbReference type="Pfam" id="PF08573"/>
    </source>
</evidence>
<accession>A0A1X6MQ99</accession>
<name>A0A1X6MQ99_9APHY</name>
<feature type="compositionally biased region" description="Basic and acidic residues" evidence="4">
    <location>
        <begin position="136"/>
        <end position="145"/>
    </location>
</feature>
<evidence type="ECO:0000256" key="2">
    <source>
        <dbReference type="ARBA" id="ARBA00022763"/>
    </source>
</evidence>
<feature type="region of interest" description="Disordered" evidence="4">
    <location>
        <begin position="136"/>
        <end position="215"/>
    </location>
</feature>
<dbReference type="GO" id="GO:0005634">
    <property type="term" value="C:nucleus"/>
    <property type="evidence" value="ECO:0007669"/>
    <property type="project" value="UniProtKB-SubCell"/>
</dbReference>
<feature type="region of interest" description="Disordered" evidence="4">
    <location>
        <begin position="678"/>
        <end position="701"/>
    </location>
</feature>
<dbReference type="InterPro" id="IPR033316">
    <property type="entry name" value="RBBP8-like"/>
</dbReference>
<feature type="domain" description="DNA endonuclease activator Ctp1 C-terminal" evidence="5">
    <location>
        <begin position="538"/>
        <end position="669"/>
    </location>
</feature>
<dbReference type="STRING" id="670580.A0A1X6MQ99"/>
<feature type="region of interest" description="Disordered" evidence="4">
    <location>
        <begin position="433"/>
        <end position="515"/>
    </location>
</feature>
<feature type="compositionally biased region" description="Basic and acidic residues" evidence="4">
    <location>
        <begin position="678"/>
        <end position="694"/>
    </location>
</feature>
<reference evidence="6 7" key="1">
    <citation type="submission" date="2017-04" db="EMBL/GenBank/DDBJ databases">
        <title>Genome Sequence of the Model Brown-Rot Fungus Postia placenta SB12.</title>
        <authorList>
            <consortium name="DOE Joint Genome Institute"/>
            <person name="Gaskell J."/>
            <person name="Kersten P."/>
            <person name="Larrondo L.F."/>
            <person name="Canessa P."/>
            <person name="Martinez D."/>
            <person name="Hibbett D."/>
            <person name="Schmoll M."/>
            <person name="Kubicek C.P."/>
            <person name="Martinez A.T."/>
            <person name="Yadav J."/>
            <person name="Master E."/>
            <person name="Magnuson J.K."/>
            <person name="James T."/>
            <person name="Yaver D."/>
            <person name="Berka R."/>
            <person name="Labutti K."/>
            <person name="Lipzen A."/>
            <person name="Aerts A."/>
            <person name="Barry K."/>
            <person name="Henrissat B."/>
            <person name="Blanchette R."/>
            <person name="Grigoriev I."/>
            <person name="Cullen D."/>
        </authorList>
    </citation>
    <scope>NUCLEOTIDE SEQUENCE [LARGE SCALE GENOMIC DNA]</scope>
    <source>
        <strain evidence="6 7">MAD-698-R-SB12</strain>
    </source>
</reference>
<dbReference type="OrthoDB" id="5801062at2759"/>
<feature type="compositionally biased region" description="Basic and acidic residues" evidence="4">
    <location>
        <begin position="639"/>
        <end position="650"/>
    </location>
</feature>
<dbReference type="PANTHER" id="PTHR15107">
    <property type="entry name" value="RETINOBLASTOMA BINDING PROTEIN 8"/>
    <property type="match status" value="1"/>
</dbReference>
<dbReference type="InterPro" id="IPR013882">
    <property type="entry name" value="Ctp1_C"/>
</dbReference>
<comment type="subcellular location">
    <subcellularLocation>
        <location evidence="1">Nucleus</location>
    </subcellularLocation>
</comment>
<dbReference type="Pfam" id="PF08573">
    <property type="entry name" value="SAE2"/>
    <property type="match status" value="1"/>
</dbReference>
<feature type="compositionally biased region" description="Basic and acidic residues" evidence="4">
    <location>
        <begin position="481"/>
        <end position="492"/>
    </location>
</feature>
<keyword evidence="7" id="KW-1185">Reference proteome</keyword>